<feature type="domain" description="HTH tetR-type" evidence="5">
    <location>
        <begin position="18"/>
        <end position="78"/>
    </location>
</feature>
<dbReference type="InterPro" id="IPR050109">
    <property type="entry name" value="HTH-type_TetR-like_transc_reg"/>
</dbReference>
<proteinExistence type="predicted"/>
<dbReference type="STRING" id="479432.Sros_9078"/>
<evidence type="ECO:0000313" key="6">
    <source>
        <dbReference type="EMBL" id="ACZ91701.1"/>
    </source>
</evidence>
<dbReference type="PROSITE" id="PS01081">
    <property type="entry name" value="HTH_TETR_1"/>
    <property type="match status" value="1"/>
</dbReference>
<dbReference type="Proteomes" id="UP000002029">
    <property type="component" value="Chromosome"/>
</dbReference>
<dbReference type="RefSeq" id="WP_012895428.1">
    <property type="nucleotide sequence ID" value="NC_013595.1"/>
</dbReference>
<dbReference type="OrthoDB" id="9806334at2"/>
<dbReference type="Gene3D" id="1.10.357.10">
    <property type="entry name" value="Tetracycline Repressor, domain 2"/>
    <property type="match status" value="1"/>
</dbReference>
<gene>
    <name evidence="6" type="ordered locus">Sros_9078</name>
</gene>
<dbReference type="Pfam" id="PF00440">
    <property type="entry name" value="TetR_N"/>
    <property type="match status" value="1"/>
</dbReference>
<dbReference type="PANTHER" id="PTHR30055">
    <property type="entry name" value="HTH-TYPE TRANSCRIPTIONAL REGULATOR RUTR"/>
    <property type="match status" value="1"/>
</dbReference>
<evidence type="ECO:0000256" key="3">
    <source>
        <dbReference type="ARBA" id="ARBA00023163"/>
    </source>
</evidence>
<dbReference type="InterPro" id="IPR023772">
    <property type="entry name" value="DNA-bd_HTH_TetR-type_CS"/>
</dbReference>
<dbReference type="EMBL" id="CP001814">
    <property type="protein sequence ID" value="ACZ91701.1"/>
    <property type="molecule type" value="Genomic_DNA"/>
</dbReference>
<evidence type="ECO:0000256" key="4">
    <source>
        <dbReference type="PROSITE-ProRule" id="PRU00335"/>
    </source>
</evidence>
<keyword evidence="1" id="KW-0805">Transcription regulation</keyword>
<reference evidence="6 7" key="1">
    <citation type="journal article" date="2010" name="Stand. Genomic Sci.">
        <title>Complete genome sequence of Streptosporangium roseum type strain (NI 9100).</title>
        <authorList>
            <person name="Nolan M."/>
            <person name="Sikorski J."/>
            <person name="Jando M."/>
            <person name="Lucas S."/>
            <person name="Lapidus A."/>
            <person name="Glavina Del Rio T."/>
            <person name="Chen F."/>
            <person name="Tice H."/>
            <person name="Pitluck S."/>
            <person name="Cheng J.F."/>
            <person name="Chertkov O."/>
            <person name="Sims D."/>
            <person name="Meincke L."/>
            <person name="Brettin T."/>
            <person name="Han C."/>
            <person name="Detter J.C."/>
            <person name="Bruce D."/>
            <person name="Goodwin L."/>
            <person name="Land M."/>
            <person name="Hauser L."/>
            <person name="Chang Y.J."/>
            <person name="Jeffries C.D."/>
            <person name="Ivanova N."/>
            <person name="Mavromatis K."/>
            <person name="Mikhailova N."/>
            <person name="Chen A."/>
            <person name="Palaniappan K."/>
            <person name="Chain P."/>
            <person name="Rohde M."/>
            <person name="Goker M."/>
            <person name="Bristow J."/>
            <person name="Eisen J.A."/>
            <person name="Markowitz V."/>
            <person name="Hugenholtz P."/>
            <person name="Kyrpides N.C."/>
            <person name="Klenk H.P."/>
        </authorList>
    </citation>
    <scope>NUCLEOTIDE SEQUENCE [LARGE SCALE GENOMIC DNA]</scope>
    <source>
        <strain evidence="7">ATCC 12428 / DSM 43021 / JCM 3005 / NI 9100</strain>
    </source>
</reference>
<sequence length="211" mass="23539">MRPENNPVGQNSRSFIETARRAQIVASAIEVIAEHGFAGASLARIAEHAGISKGVISYHFTGKDELMEEVVSQVYADTVRYILARMEGQETATALLRTQIIAGAQHMREHRAQVKALGEIFSNLRLPDGRPRYGVAASEELFQSLEHIYRLGQQSGEFRPFDVRVMAVSHLAAMDNMFAYWSAHPEHDLEAHARELADLFEHAVGARKTRS</sequence>
<protein>
    <submittedName>
        <fullName evidence="6">Transcriptional regulator, TetR family</fullName>
    </submittedName>
</protein>
<dbReference type="InterPro" id="IPR009057">
    <property type="entry name" value="Homeodomain-like_sf"/>
</dbReference>
<feature type="DNA-binding region" description="H-T-H motif" evidence="4">
    <location>
        <begin position="41"/>
        <end position="60"/>
    </location>
</feature>
<dbReference type="GO" id="GO:0003700">
    <property type="term" value="F:DNA-binding transcription factor activity"/>
    <property type="evidence" value="ECO:0007669"/>
    <property type="project" value="TreeGrafter"/>
</dbReference>
<evidence type="ECO:0000256" key="2">
    <source>
        <dbReference type="ARBA" id="ARBA00023125"/>
    </source>
</evidence>
<organism evidence="6 7">
    <name type="scientific">Streptosporangium roseum (strain ATCC 12428 / DSM 43021 / JCM 3005 / KCTC 9067 / NCIMB 10171 / NRRL 2505 / NI 9100)</name>
    <dbReference type="NCBI Taxonomy" id="479432"/>
    <lineage>
        <taxon>Bacteria</taxon>
        <taxon>Bacillati</taxon>
        <taxon>Actinomycetota</taxon>
        <taxon>Actinomycetes</taxon>
        <taxon>Streptosporangiales</taxon>
        <taxon>Streptosporangiaceae</taxon>
        <taxon>Streptosporangium</taxon>
    </lineage>
</organism>
<dbReference type="HOGENOM" id="CLU_069356_15_5_11"/>
<dbReference type="GO" id="GO:0000976">
    <property type="term" value="F:transcription cis-regulatory region binding"/>
    <property type="evidence" value="ECO:0007669"/>
    <property type="project" value="TreeGrafter"/>
</dbReference>
<dbReference type="SUPFAM" id="SSF48498">
    <property type="entry name" value="Tetracyclin repressor-like, C-terminal domain"/>
    <property type="match status" value="1"/>
</dbReference>
<name>D2BAT7_STRRD</name>
<dbReference type="InterPro" id="IPR036271">
    <property type="entry name" value="Tet_transcr_reg_TetR-rel_C_sf"/>
</dbReference>
<dbReference type="eggNOG" id="COG1309">
    <property type="taxonomic scope" value="Bacteria"/>
</dbReference>
<dbReference type="InterPro" id="IPR001647">
    <property type="entry name" value="HTH_TetR"/>
</dbReference>
<dbReference type="PRINTS" id="PR00455">
    <property type="entry name" value="HTHTETR"/>
</dbReference>
<dbReference type="Gene3D" id="1.10.10.60">
    <property type="entry name" value="Homeodomain-like"/>
    <property type="match status" value="1"/>
</dbReference>
<evidence type="ECO:0000256" key="1">
    <source>
        <dbReference type="ARBA" id="ARBA00023015"/>
    </source>
</evidence>
<dbReference type="AlphaFoldDB" id="D2BAT7"/>
<evidence type="ECO:0000259" key="5">
    <source>
        <dbReference type="PROSITE" id="PS50977"/>
    </source>
</evidence>
<evidence type="ECO:0000313" key="7">
    <source>
        <dbReference type="Proteomes" id="UP000002029"/>
    </source>
</evidence>
<dbReference type="SUPFAM" id="SSF46689">
    <property type="entry name" value="Homeodomain-like"/>
    <property type="match status" value="1"/>
</dbReference>
<dbReference type="PROSITE" id="PS50977">
    <property type="entry name" value="HTH_TETR_2"/>
    <property type="match status" value="1"/>
</dbReference>
<keyword evidence="7" id="KW-1185">Reference proteome</keyword>
<keyword evidence="2 4" id="KW-0238">DNA-binding</keyword>
<dbReference type="PANTHER" id="PTHR30055:SF234">
    <property type="entry name" value="HTH-TYPE TRANSCRIPTIONAL REGULATOR BETI"/>
    <property type="match status" value="1"/>
</dbReference>
<accession>D2BAT7</accession>
<keyword evidence="3" id="KW-0804">Transcription</keyword>
<dbReference type="KEGG" id="sro:Sros_9078"/>